<keyword evidence="1" id="KW-1185">Reference proteome</keyword>
<reference evidence="2" key="1">
    <citation type="submission" date="2019-12" db="UniProtKB">
        <authorList>
            <consortium name="WormBaseParasite"/>
        </authorList>
    </citation>
    <scope>IDENTIFICATION</scope>
</reference>
<dbReference type="Proteomes" id="UP000046395">
    <property type="component" value="Unassembled WGS sequence"/>
</dbReference>
<dbReference type="WBParaSite" id="TMUE_2000006818.1">
    <property type="protein sequence ID" value="TMUE_2000006818.1"/>
    <property type="gene ID" value="WBGene00299723"/>
</dbReference>
<accession>A0A5S6QHZ8</accession>
<sequence length="95" mass="10795">MAFLLPSHREYNNQSAADKAFHSVDAVLSVHCFAADPHPAWPRASALHVTFKNLPNTTSVGNEFQSEKWNAWVAFTVEEKLRPNWTTEPNFQRQG</sequence>
<name>A0A5S6QHZ8_TRIMR</name>
<evidence type="ECO:0000313" key="1">
    <source>
        <dbReference type="Proteomes" id="UP000046395"/>
    </source>
</evidence>
<protein>
    <submittedName>
        <fullName evidence="2">Uncharacterized protein</fullName>
    </submittedName>
</protein>
<proteinExistence type="predicted"/>
<evidence type="ECO:0000313" key="2">
    <source>
        <dbReference type="WBParaSite" id="TMUE_2000006818.1"/>
    </source>
</evidence>
<dbReference type="AlphaFoldDB" id="A0A5S6QHZ8"/>
<organism evidence="1 2">
    <name type="scientific">Trichuris muris</name>
    <name type="common">Mouse whipworm</name>
    <dbReference type="NCBI Taxonomy" id="70415"/>
    <lineage>
        <taxon>Eukaryota</taxon>
        <taxon>Metazoa</taxon>
        <taxon>Ecdysozoa</taxon>
        <taxon>Nematoda</taxon>
        <taxon>Enoplea</taxon>
        <taxon>Dorylaimia</taxon>
        <taxon>Trichinellida</taxon>
        <taxon>Trichuridae</taxon>
        <taxon>Trichuris</taxon>
    </lineage>
</organism>